<feature type="compositionally biased region" description="Basic and acidic residues" evidence="2">
    <location>
        <begin position="133"/>
        <end position="160"/>
    </location>
</feature>
<dbReference type="RefSeq" id="WP_304123643.1">
    <property type="nucleotide sequence ID" value="NZ_DYZA01000227.1"/>
</dbReference>
<gene>
    <name evidence="3" type="ORF">K8W16_10950</name>
</gene>
<evidence type="ECO:0000313" key="4">
    <source>
        <dbReference type="Proteomes" id="UP000698963"/>
    </source>
</evidence>
<organism evidence="3 4">
    <name type="scientific">Mailhella massiliensis</name>
    <dbReference type="NCBI Taxonomy" id="1903261"/>
    <lineage>
        <taxon>Bacteria</taxon>
        <taxon>Pseudomonadati</taxon>
        <taxon>Thermodesulfobacteriota</taxon>
        <taxon>Desulfovibrionia</taxon>
        <taxon>Desulfovibrionales</taxon>
        <taxon>Desulfovibrionaceae</taxon>
        <taxon>Mailhella</taxon>
    </lineage>
</organism>
<dbReference type="Pfam" id="PF07321">
    <property type="entry name" value="YscO"/>
    <property type="match status" value="1"/>
</dbReference>
<proteinExistence type="predicted"/>
<dbReference type="AlphaFoldDB" id="A0A921DSH1"/>
<dbReference type="Proteomes" id="UP000698963">
    <property type="component" value="Unassembled WGS sequence"/>
</dbReference>
<dbReference type="EMBL" id="DYZA01000227">
    <property type="protein sequence ID" value="HJD98148.1"/>
    <property type="molecule type" value="Genomic_DNA"/>
</dbReference>
<dbReference type="Gene3D" id="1.10.287.1700">
    <property type="match status" value="1"/>
</dbReference>
<keyword evidence="1" id="KW-0175">Coiled coil</keyword>
<dbReference type="InterPro" id="IPR053716">
    <property type="entry name" value="Flag_assembly_chemotaxis_eff"/>
</dbReference>
<evidence type="ECO:0000256" key="1">
    <source>
        <dbReference type="SAM" id="Coils"/>
    </source>
</evidence>
<sequence length="166" mass="19509">MERYPLEALLSVRHYREEGAKRKVRSAENAIREAEAAVEARKKELVEYRIWRIEEEDRRYAAIMNVPMPLEKLDRFKSGLVLLAAQETEKELAVEQARKDVERCREELHKAQEEVKAARRNTSKIQAHKDIWQEEAKKEAEHKEDLELEEFRPISRKGAEAEGEDA</sequence>
<name>A0A921DSH1_9BACT</name>
<feature type="region of interest" description="Disordered" evidence="2">
    <location>
        <begin position="133"/>
        <end position="166"/>
    </location>
</feature>
<dbReference type="InterPro" id="IPR009929">
    <property type="entry name" value="T3SS_YscO"/>
</dbReference>
<evidence type="ECO:0000313" key="3">
    <source>
        <dbReference type="EMBL" id="HJD98148.1"/>
    </source>
</evidence>
<reference evidence="3" key="2">
    <citation type="submission" date="2021-09" db="EMBL/GenBank/DDBJ databases">
        <authorList>
            <person name="Gilroy R."/>
        </authorList>
    </citation>
    <scope>NUCLEOTIDE SEQUENCE</scope>
    <source>
        <strain evidence="3">ChiGjej2B2-19336</strain>
    </source>
</reference>
<reference evidence="3" key="1">
    <citation type="journal article" date="2021" name="PeerJ">
        <title>Extensive microbial diversity within the chicken gut microbiome revealed by metagenomics and culture.</title>
        <authorList>
            <person name="Gilroy R."/>
            <person name="Ravi A."/>
            <person name="Getino M."/>
            <person name="Pursley I."/>
            <person name="Horton D.L."/>
            <person name="Alikhan N.F."/>
            <person name="Baker D."/>
            <person name="Gharbi K."/>
            <person name="Hall N."/>
            <person name="Watson M."/>
            <person name="Adriaenssens E.M."/>
            <person name="Foster-Nyarko E."/>
            <person name="Jarju S."/>
            <person name="Secka A."/>
            <person name="Antonio M."/>
            <person name="Oren A."/>
            <person name="Chaudhuri R.R."/>
            <person name="La Ragione R."/>
            <person name="Hildebrand F."/>
            <person name="Pallen M.J."/>
        </authorList>
    </citation>
    <scope>NUCLEOTIDE SEQUENCE</scope>
    <source>
        <strain evidence="3">ChiGjej2B2-19336</strain>
    </source>
</reference>
<feature type="coiled-coil region" evidence="1">
    <location>
        <begin position="17"/>
        <end position="44"/>
    </location>
</feature>
<protein>
    <submittedName>
        <fullName evidence="3">Type III secretion protein</fullName>
    </submittedName>
</protein>
<comment type="caution">
    <text evidence="3">The sequence shown here is derived from an EMBL/GenBank/DDBJ whole genome shotgun (WGS) entry which is preliminary data.</text>
</comment>
<evidence type="ECO:0000256" key="2">
    <source>
        <dbReference type="SAM" id="MobiDB-lite"/>
    </source>
</evidence>
<accession>A0A921DSH1</accession>